<evidence type="ECO:0000256" key="3">
    <source>
        <dbReference type="ARBA" id="ARBA00022553"/>
    </source>
</evidence>
<evidence type="ECO:0000259" key="13">
    <source>
        <dbReference type="PROSITE" id="PS50102"/>
    </source>
</evidence>
<dbReference type="GO" id="GO:0003723">
    <property type="term" value="F:RNA binding"/>
    <property type="evidence" value="ECO:0007669"/>
    <property type="project" value="UniProtKB-UniRule"/>
</dbReference>
<evidence type="ECO:0000256" key="9">
    <source>
        <dbReference type="ARBA" id="ARBA00062097"/>
    </source>
</evidence>
<evidence type="ECO:0000256" key="2">
    <source>
        <dbReference type="ARBA" id="ARBA00022540"/>
    </source>
</evidence>
<reference evidence="14" key="2">
    <citation type="submission" date="2025-09" db="UniProtKB">
        <authorList>
            <consortium name="Ensembl"/>
        </authorList>
    </citation>
    <scope>IDENTIFICATION</scope>
</reference>
<evidence type="ECO:0000256" key="5">
    <source>
        <dbReference type="ARBA" id="ARBA00022884"/>
    </source>
</evidence>
<keyword evidence="6" id="KW-0648">Protein biosynthesis</keyword>
<feature type="region of interest" description="Disordered" evidence="12">
    <location>
        <begin position="268"/>
        <end position="287"/>
    </location>
</feature>
<keyword evidence="2" id="KW-0396">Initiation factor</keyword>
<keyword evidence="5 11" id="KW-0694">RNA-binding</keyword>
<dbReference type="GO" id="GO:0005829">
    <property type="term" value="C:cytosol"/>
    <property type="evidence" value="ECO:0007669"/>
    <property type="project" value="UniProtKB-ARBA"/>
</dbReference>
<dbReference type="Ensembl" id="ENSSBOT00000049250.1">
    <property type="protein sequence ID" value="ENSSBOP00000032350.1"/>
    <property type="gene ID" value="ENSSBOG00000032333.1"/>
</dbReference>
<feature type="compositionally biased region" description="Basic and acidic residues" evidence="12">
    <location>
        <begin position="442"/>
        <end position="474"/>
    </location>
</feature>
<evidence type="ECO:0000256" key="4">
    <source>
        <dbReference type="ARBA" id="ARBA00022843"/>
    </source>
</evidence>
<dbReference type="CDD" id="cd12402">
    <property type="entry name" value="RRM_eIF4B"/>
    <property type="match status" value="1"/>
</dbReference>
<evidence type="ECO:0000256" key="8">
    <source>
        <dbReference type="ARBA" id="ARBA00057062"/>
    </source>
</evidence>
<evidence type="ECO:0000313" key="15">
    <source>
        <dbReference type="Proteomes" id="UP000233220"/>
    </source>
</evidence>
<dbReference type="SMART" id="SM00360">
    <property type="entry name" value="RRM"/>
    <property type="match status" value="1"/>
</dbReference>
<keyword evidence="15" id="KW-1185">Reference proteome</keyword>
<dbReference type="Pfam" id="PF00076">
    <property type="entry name" value="RRM_1"/>
    <property type="match status" value="1"/>
</dbReference>
<keyword evidence="1" id="KW-1017">Isopeptide bond</keyword>
<feature type="compositionally biased region" description="Polar residues" evidence="12">
    <location>
        <begin position="391"/>
        <end position="403"/>
    </location>
</feature>
<feature type="domain" description="RRM" evidence="13">
    <location>
        <begin position="85"/>
        <end position="162"/>
    </location>
</feature>
<evidence type="ECO:0000256" key="1">
    <source>
        <dbReference type="ARBA" id="ARBA00022499"/>
    </source>
</evidence>
<feature type="region of interest" description="Disordered" evidence="12">
    <location>
        <begin position="298"/>
        <end position="498"/>
    </location>
</feature>
<dbReference type="PANTHER" id="PTHR23236">
    <property type="entry name" value="EUKARYOTIC TRANSLATION INITIATION FACTOR 4B/4H"/>
    <property type="match status" value="1"/>
</dbReference>
<name>A0A2K6UKB6_SAIBB</name>
<feature type="compositionally biased region" description="Basic and acidic residues" evidence="12">
    <location>
        <begin position="299"/>
        <end position="327"/>
    </location>
</feature>
<organism evidence="14 15">
    <name type="scientific">Saimiri boliviensis boliviensis</name>
    <name type="common">Bolivian squirrel monkey</name>
    <dbReference type="NCBI Taxonomy" id="39432"/>
    <lineage>
        <taxon>Eukaryota</taxon>
        <taxon>Metazoa</taxon>
        <taxon>Chordata</taxon>
        <taxon>Craniata</taxon>
        <taxon>Vertebrata</taxon>
        <taxon>Euteleostomi</taxon>
        <taxon>Mammalia</taxon>
        <taxon>Eutheria</taxon>
        <taxon>Euarchontoglires</taxon>
        <taxon>Primates</taxon>
        <taxon>Haplorrhini</taxon>
        <taxon>Platyrrhini</taxon>
        <taxon>Cebidae</taxon>
        <taxon>Saimiriinae</taxon>
        <taxon>Saimiri</taxon>
    </lineage>
</organism>
<evidence type="ECO:0000256" key="10">
    <source>
        <dbReference type="ARBA" id="ARBA00067321"/>
    </source>
</evidence>
<dbReference type="InterPro" id="IPR035979">
    <property type="entry name" value="RBD_domain_sf"/>
</dbReference>
<keyword evidence="3" id="KW-0597">Phosphoprotein</keyword>
<evidence type="ECO:0000313" key="14">
    <source>
        <dbReference type="Ensembl" id="ENSSBOP00000032350.1"/>
    </source>
</evidence>
<feature type="compositionally biased region" description="Basic and acidic residues" evidence="12">
    <location>
        <begin position="349"/>
        <end position="367"/>
    </location>
</feature>
<protein>
    <recommendedName>
        <fullName evidence="10">Eukaryotic translation initiation factor 4B</fullName>
    </recommendedName>
</protein>
<keyword evidence="4" id="KW-0832">Ubl conjugation</keyword>
<dbReference type="PROSITE" id="PS50102">
    <property type="entry name" value="RRM"/>
    <property type="match status" value="1"/>
</dbReference>
<dbReference type="Gene3D" id="3.30.70.330">
    <property type="match status" value="1"/>
</dbReference>
<dbReference type="SUPFAM" id="SSF54928">
    <property type="entry name" value="RNA-binding domain, RBD"/>
    <property type="match status" value="1"/>
</dbReference>
<dbReference type="InterPro" id="IPR033107">
    <property type="entry name" value="EIF-4B_RRM"/>
</dbReference>
<evidence type="ECO:0000256" key="6">
    <source>
        <dbReference type="ARBA" id="ARBA00022917"/>
    </source>
</evidence>
<dbReference type="GeneTree" id="ENSGT00940000153336"/>
<reference evidence="14" key="1">
    <citation type="submission" date="2025-08" db="UniProtKB">
        <authorList>
            <consortium name="Ensembl"/>
        </authorList>
    </citation>
    <scope>IDENTIFICATION</scope>
</reference>
<dbReference type="AlphaFoldDB" id="A0A2K6UKB6"/>
<proteinExistence type="predicted"/>
<comment type="subunit">
    <text evidence="9">Self-associates and interacts with EIF3 p170 subunit.</text>
</comment>
<accession>A0A2K6UKB6</accession>
<dbReference type="GO" id="GO:0003743">
    <property type="term" value="F:translation initiation factor activity"/>
    <property type="evidence" value="ECO:0007669"/>
    <property type="project" value="UniProtKB-KW"/>
</dbReference>
<feature type="compositionally biased region" description="Polar residues" evidence="12">
    <location>
        <begin position="329"/>
        <end position="344"/>
    </location>
</feature>
<dbReference type="Proteomes" id="UP000233220">
    <property type="component" value="Unplaced"/>
</dbReference>
<dbReference type="STRING" id="39432.ENSSBOP00000032350"/>
<keyword evidence="7" id="KW-0007">Acetylation</keyword>
<dbReference type="FunFam" id="3.30.70.330:FF:000163">
    <property type="entry name" value="Eukaryotic translation initiation factor 4B"/>
    <property type="match status" value="1"/>
</dbReference>
<dbReference type="OMA" id="KEEDCHY"/>
<evidence type="ECO:0000256" key="11">
    <source>
        <dbReference type="PROSITE-ProRule" id="PRU00176"/>
    </source>
</evidence>
<feature type="compositionally biased region" description="Basic and acidic residues" evidence="12">
    <location>
        <begin position="409"/>
        <end position="421"/>
    </location>
</feature>
<comment type="function">
    <text evidence="8">Required for the binding of mRNA to ribosomes. Functions in close association with EIF4-F and EIF4-A. Binds near the 5'-terminal cap of mRNA in presence of EIF-4F and ATP. Promotes the ATPase activity and the ATP-dependent RNA unwinding activity of both EIF4-A and EIF4-F.</text>
</comment>
<dbReference type="InterPro" id="IPR000504">
    <property type="entry name" value="RRM_dom"/>
</dbReference>
<dbReference type="PANTHER" id="PTHR23236:SF42">
    <property type="entry name" value="EUKARYOTIC TRANSLATION INITIATION FACTOR 4B"/>
    <property type="match status" value="1"/>
</dbReference>
<evidence type="ECO:0000256" key="7">
    <source>
        <dbReference type="ARBA" id="ARBA00022990"/>
    </source>
</evidence>
<evidence type="ECO:0000256" key="12">
    <source>
        <dbReference type="SAM" id="MobiDB-lite"/>
    </source>
</evidence>
<dbReference type="InterPro" id="IPR012677">
    <property type="entry name" value="Nucleotide-bd_a/b_plait_sf"/>
</dbReference>
<sequence>AKKKKKGKTISLIDFLAEDGGLVEETPVSKPVSWADESDGLEGDHCNDDNVHRVPPIDCFVLPTASQAAREPNIDQSCLPKLPPYTAFLGKLPYDVTEESIKELFRGLNISEVHLPCEPSNPERLKDFGYAEFEDLDSLFSALSLSEESLGNRTIRVAVDKDRDDRSFGHDRNQDSDKTDIDWRAHPATESFDDYLPRRGDDNLYYDGYRDGPCRSRHYDRGYDSQIGSGRRAFGSGYCRDDDYRGGGDHDYSWDYYRCDDRGPCQRPKLHLKPQSTPKEDDSSATASIFGGAKSIHTAAREREEQEKLQRQLDEPKLERWPWERYPSRTGSESSQTRTSITSHRNARRRESEKSPENEILNKEEGCHSATSKPPKPDQSLKEISNPPAPSQSLNTEQQTPKSSGGKVVPERPARKDENKVDGMNVPKSQSRNSSRGPRNRGNKDHWKESDRKDSKKDQDSISAPEPKKPEENPASKFSSAALFTDGEDENKVEDYTK</sequence>